<accession>A0ABQ4FRC4</accession>
<sequence>MRSWTHLRHTEAAAAEIRRMAGAVRGLDPATPVPSCPEWDLAGLVAHTGAVHRWAAAMVRDAAPKRYDRDAMDHRFPRDPAGWPEWLEEGAALLTDALTSRDPDTEMWGWAGDRHARFWSRRQLHETVVHRADVDLAAGRAPDVDEDVAADGVEEFLDVLPYARWRPLLAELRGDGRTLSWQAGTGAGWLVTLTPDGYTWERSGAAGDVTVRAETAAELLLIAWRRREPAAVEGDETLLRWWAERAMI</sequence>
<evidence type="ECO:0000259" key="1">
    <source>
        <dbReference type="Pfam" id="PF11716"/>
    </source>
</evidence>
<dbReference type="InterPro" id="IPR034660">
    <property type="entry name" value="DinB/YfiT-like"/>
</dbReference>
<dbReference type="EMBL" id="BOOC01000001">
    <property type="protein sequence ID" value="GIH37359.1"/>
    <property type="molecule type" value="Genomic_DNA"/>
</dbReference>
<gene>
    <name evidence="2" type="ORF">Mco01_03590</name>
</gene>
<evidence type="ECO:0000313" key="2">
    <source>
        <dbReference type="EMBL" id="GIH37359.1"/>
    </source>
</evidence>
<dbReference type="NCBIfam" id="TIGR03083">
    <property type="entry name" value="maleylpyruvate isomerase family mycothiol-dependent enzyme"/>
    <property type="match status" value="1"/>
</dbReference>
<comment type="caution">
    <text evidence="2">The sequence shown here is derived from an EMBL/GenBank/DDBJ whole genome shotgun (WGS) entry which is preliminary data.</text>
</comment>
<dbReference type="PANTHER" id="PTHR40758">
    <property type="entry name" value="CONSERVED PROTEIN"/>
    <property type="match status" value="1"/>
</dbReference>
<feature type="domain" description="Mycothiol-dependent maleylpyruvate isomerase metal-binding" evidence="1">
    <location>
        <begin position="12"/>
        <end position="134"/>
    </location>
</feature>
<dbReference type="Pfam" id="PF11716">
    <property type="entry name" value="MDMPI_N"/>
    <property type="match status" value="1"/>
</dbReference>
<dbReference type="Proteomes" id="UP000603904">
    <property type="component" value="Unassembled WGS sequence"/>
</dbReference>
<dbReference type="RefSeq" id="WP_204055119.1">
    <property type="nucleotide sequence ID" value="NZ_BAAAGP010000001.1"/>
</dbReference>
<evidence type="ECO:0000313" key="3">
    <source>
        <dbReference type="Proteomes" id="UP000603904"/>
    </source>
</evidence>
<name>A0ABQ4FRC4_9ACTN</name>
<dbReference type="PANTHER" id="PTHR40758:SF1">
    <property type="entry name" value="CONSERVED PROTEIN"/>
    <property type="match status" value="1"/>
</dbReference>
<proteinExistence type="predicted"/>
<keyword evidence="3" id="KW-1185">Reference proteome</keyword>
<protein>
    <recommendedName>
        <fullName evidence="1">Mycothiol-dependent maleylpyruvate isomerase metal-binding domain-containing protein</fullName>
    </recommendedName>
</protein>
<dbReference type="InterPro" id="IPR017517">
    <property type="entry name" value="Maleyloyr_isom"/>
</dbReference>
<dbReference type="InterPro" id="IPR024344">
    <property type="entry name" value="MDMPI_metal-binding"/>
</dbReference>
<organism evidence="2 3">
    <name type="scientific">Microbispora corallina</name>
    <dbReference type="NCBI Taxonomy" id="83302"/>
    <lineage>
        <taxon>Bacteria</taxon>
        <taxon>Bacillati</taxon>
        <taxon>Actinomycetota</taxon>
        <taxon>Actinomycetes</taxon>
        <taxon>Streptosporangiales</taxon>
        <taxon>Streptosporangiaceae</taxon>
        <taxon>Microbispora</taxon>
    </lineage>
</organism>
<dbReference type="SUPFAM" id="SSF109854">
    <property type="entry name" value="DinB/YfiT-like putative metalloenzymes"/>
    <property type="match status" value="1"/>
</dbReference>
<reference evidence="2 3" key="1">
    <citation type="submission" date="2021-01" db="EMBL/GenBank/DDBJ databases">
        <title>Whole genome shotgun sequence of Microbispora corallina NBRC 16416.</title>
        <authorList>
            <person name="Komaki H."/>
            <person name="Tamura T."/>
        </authorList>
    </citation>
    <scope>NUCLEOTIDE SEQUENCE [LARGE SCALE GENOMIC DNA]</scope>
    <source>
        <strain evidence="2 3">NBRC 16416</strain>
    </source>
</reference>